<proteinExistence type="predicted"/>
<dbReference type="EMBL" id="CP127294">
    <property type="protein sequence ID" value="WIX82422.1"/>
    <property type="molecule type" value="Genomic_DNA"/>
</dbReference>
<dbReference type="Gene3D" id="1.25.40.290">
    <property type="entry name" value="ARM repeat domains"/>
    <property type="match status" value="1"/>
</dbReference>
<sequence length="365" mass="38898">MPLADEMLNDAVVRGLLASMKAAAAGVAFGELRRVRLGGLGLRQRTDAVRDALLADLPGGYRELEDVVRRALADESFSGWMIWPVSEAASARALADGGPVAFDAALDLLAALTPRLTAEFAIRPLLDADLDRALPKVLTWTSDPSEHVRRLASEGTRPLLPWARRVGAITARPGVTAPILDALHGDSSAYVRRSVANHLNDVSRARPEVAVAAAGRWMSASEEKQTLQLVRHGLRTLIKQGDPGALALLGFPPPAGITFDGLVLSAPSVSIGGELGFTGTLRNTGDSPVNLVVDYVVHHRKANGTTTPKVFKLTTRVLDPGAELLLDRAHSFRVITTRVYHPGAHALEIQVNGTSLGKADFELLA</sequence>
<keyword evidence="2" id="KW-1185">Reference proteome</keyword>
<reference evidence="1 2" key="1">
    <citation type="submission" date="2023-06" db="EMBL/GenBank/DDBJ databases">
        <authorList>
            <person name="Oyuntsetseg B."/>
            <person name="Kim S.B."/>
        </authorList>
    </citation>
    <scope>NUCLEOTIDE SEQUENCE [LARGE SCALE GENOMIC DNA]</scope>
    <source>
        <strain evidence="1 2">2-15</strain>
    </source>
</reference>
<accession>A0A9Y2N0Y0</accession>
<dbReference type="InterPro" id="IPR016024">
    <property type="entry name" value="ARM-type_fold"/>
</dbReference>
<organism evidence="1 2">
    <name type="scientific">Amycolatopsis carbonis</name>
    <dbReference type="NCBI Taxonomy" id="715471"/>
    <lineage>
        <taxon>Bacteria</taxon>
        <taxon>Bacillati</taxon>
        <taxon>Actinomycetota</taxon>
        <taxon>Actinomycetes</taxon>
        <taxon>Pseudonocardiales</taxon>
        <taxon>Pseudonocardiaceae</taxon>
        <taxon>Amycolatopsis</taxon>
    </lineage>
</organism>
<dbReference type="SUPFAM" id="SSF48371">
    <property type="entry name" value="ARM repeat"/>
    <property type="match status" value="1"/>
</dbReference>
<evidence type="ECO:0000313" key="1">
    <source>
        <dbReference type="EMBL" id="WIX82422.1"/>
    </source>
</evidence>
<dbReference type="RefSeq" id="WP_285972992.1">
    <property type="nucleotide sequence ID" value="NZ_CP127294.1"/>
</dbReference>
<dbReference type="AlphaFoldDB" id="A0A9Y2N0Y0"/>
<dbReference type="Proteomes" id="UP001236014">
    <property type="component" value="Chromosome"/>
</dbReference>
<evidence type="ECO:0000313" key="2">
    <source>
        <dbReference type="Proteomes" id="UP001236014"/>
    </source>
</evidence>
<protein>
    <submittedName>
        <fullName evidence="1">DNA alkylation repair protein</fullName>
    </submittedName>
</protein>
<name>A0A9Y2N0Y0_9PSEU</name>
<gene>
    <name evidence="1" type="ORF">QRX50_17460</name>
</gene>
<dbReference type="KEGG" id="acab:QRX50_17460"/>